<reference evidence="3" key="1">
    <citation type="submission" date="2023-01" db="EMBL/GenBank/DDBJ databases">
        <title>Human gut microbiome strain richness.</title>
        <authorList>
            <person name="Chen-Liaw A."/>
        </authorList>
    </citation>
    <scope>NUCLEOTIDE SEQUENCE</scope>
    <source>
        <strain evidence="3">1001262st2_G8_1001262B_160229</strain>
    </source>
</reference>
<evidence type="ECO:0000259" key="2">
    <source>
        <dbReference type="PROSITE" id="PS51756"/>
    </source>
</evidence>
<dbReference type="PROSITE" id="PS51756">
    <property type="entry name" value="LXG"/>
    <property type="match status" value="1"/>
</dbReference>
<organism evidence="3 4">
    <name type="scientific">Streptococcus parasanguinis</name>
    <dbReference type="NCBI Taxonomy" id="1318"/>
    <lineage>
        <taxon>Bacteria</taxon>
        <taxon>Bacillati</taxon>
        <taxon>Bacillota</taxon>
        <taxon>Bacilli</taxon>
        <taxon>Lactobacillales</taxon>
        <taxon>Streptococcaceae</taxon>
        <taxon>Streptococcus</taxon>
    </lineage>
</organism>
<proteinExistence type="inferred from homology"/>
<sequence length="474" mass="52109">MKLDNSKLSAIDTTGSTAYTNLETQLYNVEKTLTVLTNSLNFKGTGAEQYKSFMQENSVNATYVLLQVGKDVKEYIEKIKKGFLEFESNESGKVSSSRVDDVKKSLGNISKAVTSDIDDLASNEEKAAEYISVSPTNTSKLTDGFTTLDTNLETVNKDFKTKDDELSKGAESILTSISKLDTMITNILNNYVTSSGKYNNAKFKELKQEEWYIKGNGSILDNKRKQDPYSYNTAYYSVLEGQMAKGWGKDYYGYIGGSLLKNDGSIIVENGMTKFYSNVKVLSSNVELKLGPFFKGTGEINAAQLQNEFGFGTGGLYLKSKGEVASAKGRVSTLFDTVYLEGKTSAASYTVDLDAYITSDKSEFGFDIDGSGPSTSAEIGFELFHYKATDENGEKVGKNLLAMSVTPEASEGGSLTLKVKEERAYDSFLGDENWDVRTINLKAGAKAFLGINADVTIPYIWPDGFFRWIGRGFK</sequence>
<dbReference type="AlphaFoldDB" id="A0AAJ1HCZ5"/>
<dbReference type="Pfam" id="PF04740">
    <property type="entry name" value="LXG"/>
    <property type="match status" value="1"/>
</dbReference>
<evidence type="ECO:0000256" key="1">
    <source>
        <dbReference type="ARBA" id="ARBA00034117"/>
    </source>
</evidence>
<protein>
    <submittedName>
        <fullName evidence="3">T7SS effector LXG polymorphic toxin</fullName>
    </submittedName>
</protein>
<comment type="similarity">
    <text evidence="1">In the N-terminal section; belongs to the LXG family.</text>
</comment>
<feature type="domain" description="LXG" evidence="2">
    <location>
        <begin position="1"/>
        <end position="232"/>
    </location>
</feature>
<dbReference type="Proteomes" id="UP001212685">
    <property type="component" value="Unassembled WGS sequence"/>
</dbReference>
<dbReference type="RefSeq" id="WP_049482414.1">
    <property type="nucleotide sequence ID" value="NZ_JAJCND010000005.1"/>
</dbReference>
<comment type="caution">
    <text evidence="3">The sequence shown here is derived from an EMBL/GenBank/DDBJ whole genome shotgun (WGS) entry which is preliminary data.</text>
</comment>
<dbReference type="EMBL" id="JAQMJV010000008">
    <property type="protein sequence ID" value="MDB8620004.1"/>
    <property type="molecule type" value="Genomic_DNA"/>
</dbReference>
<evidence type="ECO:0000313" key="4">
    <source>
        <dbReference type="Proteomes" id="UP001212685"/>
    </source>
</evidence>
<evidence type="ECO:0000313" key="3">
    <source>
        <dbReference type="EMBL" id="MDB8620004.1"/>
    </source>
</evidence>
<dbReference type="InterPro" id="IPR006829">
    <property type="entry name" value="LXG_dom"/>
</dbReference>
<accession>A0AAJ1HCZ5</accession>
<gene>
    <name evidence="3" type="ORF">PNV36_06235</name>
</gene>
<name>A0AAJ1HCZ5_STRPA</name>